<reference evidence="8 9" key="1">
    <citation type="submission" date="2016-06" db="EMBL/GenBank/DDBJ databases">
        <title>Domibacillus iocasae genome sequencing.</title>
        <authorList>
            <person name="Verma A."/>
            <person name="Pal Y."/>
            <person name="Ojha A.K."/>
            <person name="Krishnamurthi S."/>
        </authorList>
    </citation>
    <scope>NUCLEOTIDE SEQUENCE [LARGE SCALE GENOMIC DNA]</scope>
    <source>
        <strain evidence="8 9">DSM 29979</strain>
    </source>
</reference>
<dbReference type="InterPro" id="IPR010445">
    <property type="entry name" value="LapA_dom"/>
</dbReference>
<dbReference type="PANTHER" id="PTHR41335">
    <property type="entry name" value="MEMBRANE PROTEIN-RELATED"/>
    <property type="match status" value="1"/>
</dbReference>
<keyword evidence="2 6" id="KW-0812">Transmembrane</keyword>
<feature type="transmembrane region" description="Helical" evidence="6">
    <location>
        <begin position="7"/>
        <end position="25"/>
    </location>
</feature>
<dbReference type="EMBL" id="MAMP01000022">
    <property type="protein sequence ID" value="OES44271.1"/>
    <property type="molecule type" value="Genomic_DNA"/>
</dbReference>
<evidence type="ECO:0000259" key="7">
    <source>
        <dbReference type="Pfam" id="PF06305"/>
    </source>
</evidence>
<evidence type="ECO:0000313" key="9">
    <source>
        <dbReference type="Proteomes" id="UP000095658"/>
    </source>
</evidence>
<proteinExistence type="predicted"/>
<dbReference type="AlphaFoldDB" id="A0A1E7DMG9"/>
<name>A0A1E7DMG9_9BACI</name>
<keyword evidence="9" id="KW-1185">Reference proteome</keyword>
<evidence type="ECO:0000256" key="5">
    <source>
        <dbReference type="SAM" id="Coils"/>
    </source>
</evidence>
<dbReference type="PANTHER" id="PTHR41335:SF1">
    <property type="entry name" value="MEMBRANE PROTEIN"/>
    <property type="match status" value="1"/>
</dbReference>
<protein>
    <recommendedName>
        <fullName evidence="7">Lipopolysaccharide assembly protein A domain-containing protein</fullName>
    </recommendedName>
</protein>
<dbReference type="CDD" id="cd14686">
    <property type="entry name" value="bZIP"/>
    <property type="match status" value="1"/>
</dbReference>
<sequence length="110" mass="12318">MKTQTALILGLIFALIIALFAVINVDPVTVNYAFGSAQWPLILVILFSVLMGGLVIFMFSLFRTVALKRQNKELIRQNEQLKKEVYELKLDHREAITPAADSTRLAPDGD</sequence>
<evidence type="ECO:0000256" key="2">
    <source>
        <dbReference type="ARBA" id="ARBA00022692"/>
    </source>
</evidence>
<dbReference type="OrthoDB" id="2990728at2"/>
<keyword evidence="4 6" id="KW-0472">Membrane</keyword>
<keyword evidence="1" id="KW-1003">Cell membrane</keyword>
<feature type="transmembrane region" description="Helical" evidence="6">
    <location>
        <begin position="37"/>
        <end position="62"/>
    </location>
</feature>
<gene>
    <name evidence="8" type="ORF">BA724_08260</name>
</gene>
<keyword evidence="5" id="KW-0175">Coiled coil</keyword>
<evidence type="ECO:0000313" key="8">
    <source>
        <dbReference type="EMBL" id="OES44271.1"/>
    </source>
</evidence>
<feature type="domain" description="Lipopolysaccharide assembly protein A" evidence="7">
    <location>
        <begin position="24"/>
        <end position="85"/>
    </location>
</feature>
<dbReference type="GO" id="GO:0005886">
    <property type="term" value="C:plasma membrane"/>
    <property type="evidence" value="ECO:0007669"/>
    <property type="project" value="InterPro"/>
</dbReference>
<organism evidence="8 9">
    <name type="scientific">Domibacillus iocasae</name>
    <dbReference type="NCBI Taxonomy" id="1714016"/>
    <lineage>
        <taxon>Bacteria</taxon>
        <taxon>Bacillati</taxon>
        <taxon>Bacillota</taxon>
        <taxon>Bacilli</taxon>
        <taxon>Bacillales</taxon>
        <taxon>Bacillaceae</taxon>
        <taxon>Domibacillus</taxon>
    </lineage>
</organism>
<evidence type="ECO:0000256" key="6">
    <source>
        <dbReference type="SAM" id="Phobius"/>
    </source>
</evidence>
<dbReference type="RefSeq" id="WP_069938874.1">
    <property type="nucleotide sequence ID" value="NZ_MAMP01000022.1"/>
</dbReference>
<dbReference type="Proteomes" id="UP000095658">
    <property type="component" value="Unassembled WGS sequence"/>
</dbReference>
<keyword evidence="3 6" id="KW-1133">Transmembrane helix</keyword>
<feature type="coiled-coil region" evidence="5">
    <location>
        <begin position="64"/>
        <end position="91"/>
    </location>
</feature>
<evidence type="ECO:0000256" key="3">
    <source>
        <dbReference type="ARBA" id="ARBA00022989"/>
    </source>
</evidence>
<dbReference type="STRING" id="1714016.BA724_08260"/>
<evidence type="ECO:0000256" key="1">
    <source>
        <dbReference type="ARBA" id="ARBA00022475"/>
    </source>
</evidence>
<comment type="caution">
    <text evidence="8">The sequence shown here is derived from an EMBL/GenBank/DDBJ whole genome shotgun (WGS) entry which is preliminary data.</text>
</comment>
<accession>A0A1E7DMG9</accession>
<evidence type="ECO:0000256" key="4">
    <source>
        <dbReference type="ARBA" id="ARBA00023136"/>
    </source>
</evidence>
<dbReference type="Pfam" id="PF06305">
    <property type="entry name" value="LapA_dom"/>
    <property type="match status" value="1"/>
</dbReference>